<protein>
    <submittedName>
        <fullName evidence="1">Carbon monoxide dehydrogenase subunit G</fullName>
    </submittedName>
</protein>
<sequence>MVGVARVMTVSAPAETVLGYLADFGHSEVWDPWTKSCTRSDDGGPIEAGATWHNVSVFNGRETELTYTLVDRSGSRLVFVGENSTVTATDDLLVEPTEDGGSTVTYRADRKFKGLLKLAAPLLRREFERHGDEVERLLPPVLERLPG</sequence>
<dbReference type="InterPro" id="IPR019587">
    <property type="entry name" value="Polyketide_cyclase/dehydratase"/>
</dbReference>
<dbReference type="Pfam" id="PF10604">
    <property type="entry name" value="Polyketide_cyc2"/>
    <property type="match status" value="1"/>
</dbReference>
<dbReference type="InterPro" id="IPR023393">
    <property type="entry name" value="START-like_dom_sf"/>
</dbReference>
<proteinExistence type="predicted"/>
<reference evidence="1 2" key="1">
    <citation type="submission" date="2021-03" db="EMBL/GenBank/DDBJ databases">
        <title>Sequencing the genomes of 1000 actinobacteria strains.</title>
        <authorList>
            <person name="Klenk H.-P."/>
        </authorList>
    </citation>
    <scope>NUCLEOTIDE SEQUENCE [LARGE SCALE GENOMIC DNA]</scope>
    <source>
        <strain evidence="1 2">DSM 45256</strain>
    </source>
</reference>
<keyword evidence="2" id="KW-1185">Reference proteome</keyword>
<evidence type="ECO:0000313" key="1">
    <source>
        <dbReference type="EMBL" id="MBP2369675.1"/>
    </source>
</evidence>
<dbReference type="Proteomes" id="UP001519295">
    <property type="component" value="Unassembled WGS sequence"/>
</dbReference>
<comment type="caution">
    <text evidence="1">The sequence shown here is derived from an EMBL/GenBank/DDBJ whole genome shotgun (WGS) entry which is preliminary data.</text>
</comment>
<evidence type="ECO:0000313" key="2">
    <source>
        <dbReference type="Proteomes" id="UP001519295"/>
    </source>
</evidence>
<dbReference type="SUPFAM" id="SSF55961">
    <property type="entry name" value="Bet v1-like"/>
    <property type="match status" value="1"/>
</dbReference>
<accession>A0ABS4W0F8</accession>
<dbReference type="RefSeq" id="WP_210032024.1">
    <property type="nucleotide sequence ID" value="NZ_JAGINU010000001.1"/>
</dbReference>
<dbReference type="Gene3D" id="3.30.530.20">
    <property type="match status" value="1"/>
</dbReference>
<organism evidence="1 2">
    <name type="scientific">Pseudonocardia parietis</name>
    <dbReference type="NCBI Taxonomy" id="570936"/>
    <lineage>
        <taxon>Bacteria</taxon>
        <taxon>Bacillati</taxon>
        <taxon>Actinomycetota</taxon>
        <taxon>Actinomycetes</taxon>
        <taxon>Pseudonocardiales</taxon>
        <taxon>Pseudonocardiaceae</taxon>
        <taxon>Pseudonocardia</taxon>
    </lineage>
</organism>
<name>A0ABS4W0F8_9PSEU</name>
<dbReference type="EMBL" id="JAGINU010000001">
    <property type="protein sequence ID" value="MBP2369675.1"/>
    <property type="molecule type" value="Genomic_DNA"/>
</dbReference>
<gene>
    <name evidence="1" type="ORF">JOF36_005371</name>
</gene>